<evidence type="ECO:0000313" key="2">
    <source>
        <dbReference type="Proteomes" id="UP000692954"/>
    </source>
</evidence>
<gene>
    <name evidence="1" type="ORF">PSON_ATCC_30995.1.T1110076</name>
</gene>
<dbReference type="AlphaFoldDB" id="A0A8S1QLK5"/>
<organism evidence="1 2">
    <name type="scientific">Paramecium sonneborni</name>
    <dbReference type="NCBI Taxonomy" id="65129"/>
    <lineage>
        <taxon>Eukaryota</taxon>
        <taxon>Sar</taxon>
        <taxon>Alveolata</taxon>
        <taxon>Ciliophora</taxon>
        <taxon>Intramacronucleata</taxon>
        <taxon>Oligohymenophorea</taxon>
        <taxon>Peniculida</taxon>
        <taxon>Parameciidae</taxon>
        <taxon>Paramecium</taxon>
    </lineage>
</organism>
<proteinExistence type="predicted"/>
<accession>A0A8S1QLK5</accession>
<evidence type="ECO:0000313" key="1">
    <source>
        <dbReference type="EMBL" id="CAD8116519.1"/>
    </source>
</evidence>
<comment type="caution">
    <text evidence="1">The sequence shown here is derived from an EMBL/GenBank/DDBJ whole genome shotgun (WGS) entry which is preliminary data.</text>
</comment>
<dbReference type="EMBL" id="CAJJDN010000111">
    <property type="protein sequence ID" value="CAD8116519.1"/>
    <property type="molecule type" value="Genomic_DNA"/>
</dbReference>
<protein>
    <submittedName>
        <fullName evidence="1">Uncharacterized protein</fullName>
    </submittedName>
</protein>
<keyword evidence="2" id="KW-1185">Reference proteome</keyword>
<dbReference type="Proteomes" id="UP000692954">
    <property type="component" value="Unassembled WGS sequence"/>
</dbReference>
<name>A0A8S1QLK5_9CILI</name>
<reference evidence="1" key="1">
    <citation type="submission" date="2021-01" db="EMBL/GenBank/DDBJ databases">
        <authorList>
            <consortium name="Genoscope - CEA"/>
            <person name="William W."/>
        </authorList>
    </citation>
    <scope>NUCLEOTIDE SEQUENCE</scope>
</reference>
<sequence>MQNQKLQSRKQLLIQNQLLNELINFHSKIILIQVVQIRALYQLDNPKNEQITKLFLSHSYRIEFMNLNNQIMNTIWLTWKIQMNLKKEIKKI</sequence>